<proteinExistence type="predicted"/>
<accession>A0A2W1L5B2</accession>
<comment type="caution">
    <text evidence="1">The sequence shown here is derived from an EMBL/GenBank/DDBJ whole genome shotgun (WGS) entry which is preliminary data.</text>
</comment>
<organism evidence="1 2">
    <name type="scientific">Paenibacillus sambharensis</name>
    <dbReference type="NCBI Taxonomy" id="1803190"/>
    <lineage>
        <taxon>Bacteria</taxon>
        <taxon>Bacillati</taxon>
        <taxon>Bacillota</taxon>
        <taxon>Bacilli</taxon>
        <taxon>Bacillales</taxon>
        <taxon>Paenibacillaceae</taxon>
        <taxon>Paenibacillus</taxon>
    </lineage>
</organism>
<reference evidence="1 2" key="1">
    <citation type="submission" date="2018-06" db="EMBL/GenBank/DDBJ databases">
        <title>Paenibacillus imtechensis sp. nov.</title>
        <authorList>
            <person name="Pinnaka A.K."/>
            <person name="Singh H."/>
            <person name="Kaur M."/>
        </authorList>
    </citation>
    <scope>NUCLEOTIDE SEQUENCE [LARGE SCALE GENOMIC DNA]</scope>
    <source>
        <strain evidence="1 2">SMB1</strain>
    </source>
</reference>
<gene>
    <name evidence="1" type="ORF">DNH61_12150</name>
</gene>
<protein>
    <submittedName>
        <fullName evidence="1">Uncharacterized protein</fullName>
    </submittedName>
</protein>
<dbReference type="EMBL" id="QKRB01000044">
    <property type="protein sequence ID" value="PZD95298.1"/>
    <property type="molecule type" value="Genomic_DNA"/>
</dbReference>
<evidence type="ECO:0000313" key="2">
    <source>
        <dbReference type="Proteomes" id="UP000249522"/>
    </source>
</evidence>
<sequence>MGMDHLAAQLLFQLNLVKEKPYLPHWGPIYGLLYEIRRLARLAKQDAAIYAISQQARVMYHYGKDQFAVEMPEMTIFLRDTELADALVSGSFYPLAEAGGSLGYRRN</sequence>
<keyword evidence="2" id="KW-1185">Reference proteome</keyword>
<dbReference type="RefSeq" id="WP_111146927.1">
    <property type="nucleotide sequence ID" value="NZ_QKRB01000044.1"/>
</dbReference>
<dbReference type="Proteomes" id="UP000249522">
    <property type="component" value="Unassembled WGS sequence"/>
</dbReference>
<name>A0A2W1L5B2_9BACL</name>
<dbReference type="OrthoDB" id="2916816at2"/>
<evidence type="ECO:0000313" key="1">
    <source>
        <dbReference type="EMBL" id="PZD95298.1"/>
    </source>
</evidence>
<dbReference type="AlphaFoldDB" id="A0A2W1L5B2"/>